<keyword evidence="3" id="KW-0732">Signal</keyword>
<evidence type="ECO:0000256" key="3">
    <source>
        <dbReference type="SAM" id="SignalP"/>
    </source>
</evidence>
<proteinExistence type="inferred from homology"/>
<comment type="caution">
    <text evidence="5">The sequence shown here is derived from an EMBL/GenBank/DDBJ whole genome shotgun (WGS) entry which is preliminary data.</text>
</comment>
<evidence type="ECO:0000313" key="5">
    <source>
        <dbReference type="EMBL" id="GAA2491000.1"/>
    </source>
</evidence>
<dbReference type="SUPFAM" id="SSF49785">
    <property type="entry name" value="Galactose-binding domain-like"/>
    <property type="match status" value="1"/>
</dbReference>
<dbReference type="Pfam" id="PF08530">
    <property type="entry name" value="PepX_C"/>
    <property type="match status" value="1"/>
</dbReference>
<dbReference type="Pfam" id="PF02129">
    <property type="entry name" value="Peptidase_S15"/>
    <property type="match status" value="1"/>
</dbReference>
<evidence type="ECO:0000256" key="2">
    <source>
        <dbReference type="ARBA" id="ARBA00022801"/>
    </source>
</evidence>
<dbReference type="SUPFAM" id="SSF53474">
    <property type="entry name" value="alpha/beta-Hydrolases"/>
    <property type="match status" value="1"/>
</dbReference>
<organism evidence="5 6">
    <name type="scientific">Streptomyces thermolineatus</name>
    <dbReference type="NCBI Taxonomy" id="44033"/>
    <lineage>
        <taxon>Bacteria</taxon>
        <taxon>Bacillati</taxon>
        <taxon>Actinomycetota</taxon>
        <taxon>Actinomycetes</taxon>
        <taxon>Kitasatosporales</taxon>
        <taxon>Streptomycetaceae</taxon>
        <taxon>Streptomyces</taxon>
    </lineage>
</organism>
<keyword evidence="2 5" id="KW-0378">Hydrolase</keyword>
<keyword evidence="6" id="KW-1185">Reference proteome</keyword>
<sequence>MLPGTSALACLEPLMRSARSRRIRSAAAGTLTAALLATAAVGAAAPAATAATASTTASTSSATFEFVDIPGSGGITLKGNVFTPGDYDGTRTYPMVVLPSSWSLNDLEYIAQAKKLADSGYVVVSYTSRGFWLSGGEIEVAGPEDVADISKVIDWALANTPADEDRIGMAGISYGAGLSLMGAAFDERIRAVVALSGWADLVESLFTGRTQKLQASLMLGGTGYLTGRPGDELKTILGDFLAGRYDKEAELRAWGKERSPATHVDRINANGTAVMMGNAWGDSLFPPDQLGAFYEKLEGPKRLEFRPGDHATAEATGLFGLPNDVWQDGVRWLDHHLKGADNGIDAERPVRLKSRTGGGYEGYASWSTLATEHKQLPLGRKSWLLGAGELGAGAEADWSTGIGTNLDSGANGGIIFLSNLADQLVQQPPSVSVPLLPRTVSAVWQSEKYGTAQRVRGSAKLHTTVTPSDDRGTLMAYLYDVDSLGTGKLVTHSAFTFTDRTPGRPFTLDLDLTATSYDVPAGHRLALVVDTVDPLYLEHNALGTTLTFSSTAADPSWLSVPLDNR</sequence>
<dbReference type="InterPro" id="IPR029058">
    <property type="entry name" value="AB_hydrolase_fold"/>
</dbReference>
<dbReference type="GO" id="GO:0016787">
    <property type="term" value="F:hydrolase activity"/>
    <property type="evidence" value="ECO:0007669"/>
    <property type="project" value="UniProtKB-KW"/>
</dbReference>
<evidence type="ECO:0000313" key="6">
    <source>
        <dbReference type="Proteomes" id="UP001501358"/>
    </source>
</evidence>
<name>A0ABP5Z5X2_9ACTN</name>
<evidence type="ECO:0000259" key="4">
    <source>
        <dbReference type="SMART" id="SM00939"/>
    </source>
</evidence>
<dbReference type="PANTHER" id="PTHR22946">
    <property type="entry name" value="DIENELACTONE HYDROLASE DOMAIN-CONTAINING PROTEIN-RELATED"/>
    <property type="match status" value="1"/>
</dbReference>
<dbReference type="InterPro" id="IPR050261">
    <property type="entry name" value="FrsA_esterase"/>
</dbReference>
<accession>A0ABP5Z5X2</accession>
<dbReference type="SMART" id="SM00939">
    <property type="entry name" value="PepX_C"/>
    <property type="match status" value="1"/>
</dbReference>
<dbReference type="Gene3D" id="3.40.50.1820">
    <property type="entry name" value="alpha/beta hydrolase"/>
    <property type="match status" value="1"/>
</dbReference>
<evidence type="ECO:0000256" key="1">
    <source>
        <dbReference type="ARBA" id="ARBA00008645"/>
    </source>
</evidence>
<feature type="chain" id="PRO_5045121141" evidence="3">
    <location>
        <begin position="40"/>
        <end position="565"/>
    </location>
</feature>
<dbReference type="InterPro" id="IPR013736">
    <property type="entry name" value="Xaa-Pro_dipept_C"/>
</dbReference>
<dbReference type="Gene3D" id="2.60.120.260">
    <property type="entry name" value="Galactose-binding domain-like"/>
    <property type="match status" value="1"/>
</dbReference>
<dbReference type="InterPro" id="IPR000383">
    <property type="entry name" value="Xaa-Pro-like_dom"/>
</dbReference>
<dbReference type="EMBL" id="BAAATA010000015">
    <property type="protein sequence ID" value="GAA2491000.1"/>
    <property type="molecule type" value="Genomic_DNA"/>
</dbReference>
<gene>
    <name evidence="5" type="ORF">GCM10010406_28860</name>
</gene>
<protein>
    <submittedName>
        <fullName evidence="5">CocE/NonD family hydrolase</fullName>
    </submittedName>
</protein>
<comment type="similarity">
    <text evidence="1">Belongs to the AB hydrolase superfamily.</text>
</comment>
<dbReference type="PANTHER" id="PTHR22946:SF9">
    <property type="entry name" value="POLYKETIDE TRANSFERASE AF380"/>
    <property type="match status" value="1"/>
</dbReference>
<dbReference type="InterPro" id="IPR008979">
    <property type="entry name" value="Galactose-bd-like_sf"/>
</dbReference>
<reference evidence="6" key="1">
    <citation type="journal article" date="2019" name="Int. J. Syst. Evol. Microbiol.">
        <title>The Global Catalogue of Microorganisms (GCM) 10K type strain sequencing project: providing services to taxonomists for standard genome sequencing and annotation.</title>
        <authorList>
            <consortium name="The Broad Institute Genomics Platform"/>
            <consortium name="The Broad Institute Genome Sequencing Center for Infectious Disease"/>
            <person name="Wu L."/>
            <person name="Ma J."/>
        </authorList>
    </citation>
    <scope>NUCLEOTIDE SEQUENCE [LARGE SCALE GENOMIC DNA]</scope>
    <source>
        <strain evidence="6">JCM 6307</strain>
    </source>
</reference>
<feature type="domain" description="Xaa-Pro dipeptidyl-peptidase C-terminal" evidence="4">
    <location>
        <begin position="330"/>
        <end position="558"/>
    </location>
</feature>
<dbReference type="Proteomes" id="UP001501358">
    <property type="component" value="Unassembled WGS sequence"/>
</dbReference>
<feature type="signal peptide" evidence="3">
    <location>
        <begin position="1"/>
        <end position="39"/>
    </location>
</feature>